<evidence type="ECO:0000259" key="9">
    <source>
        <dbReference type="PROSITE" id="PS51405"/>
    </source>
</evidence>
<feature type="domain" description="Heme haloperoxidase family profile" evidence="9">
    <location>
        <begin position="26"/>
        <end position="241"/>
    </location>
</feature>
<dbReference type="InterPro" id="IPR036851">
    <property type="entry name" value="Chloroperoxidase-like_sf"/>
</dbReference>
<evidence type="ECO:0000256" key="8">
    <source>
        <dbReference type="SAM" id="SignalP"/>
    </source>
</evidence>
<dbReference type="AlphaFoldDB" id="A0A8K0SG31"/>
<dbReference type="InterPro" id="IPR000028">
    <property type="entry name" value="Chloroperoxidase"/>
</dbReference>
<protein>
    <submittedName>
        <fullName evidence="10">Chloroperoxidase</fullName>
    </submittedName>
</protein>
<keyword evidence="2" id="KW-0575">Peroxidase</keyword>
<comment type="similarity">
    <text evidence="7">Belongs to the chloroperoxidase family.</text>
</comment>
<dbReference type="PANTHER" id="PTHR33577:SF9">
    <property type="entry name" value="PEROXIDASE STCC"/>
    <property type="match status" value="1"/>
</dbReference>
<gene>
    <name evidence="10" type="ORF">B0I35DRAFT_481317</name>
</gene>
<dbReference type="PANTHER" id="PTHR33577">
    <property type="entry name" value="STERIGMATOCYSTIN BIOSYNTHESIS PEROXIDASE STCC-RELATED"/>
    <property type="match status" value="1"/>
</dbReference>
<evidence type="ECO:0000256" key="5">
    <source>
        <dbReference type="ARBA" id="ARBA00023002"/>
    </source>
</evidence>
<evidence type="ECO:0000313" key="11">
    <source>
        <dbReference type="Proteomes" id="UP000813444"/>
    </source>
</evidence>
<evidence type="ECO:0000256" key="1">
    <source>
        <dbReference type="ARBA" id="ARBA00001970"/>
    </source>
</evidence>
<evidence type="ECO:0000313" key="10">
    <source>
        <dbReference type="EMBL" id="KAH7311341.1"/>
    </source>
</evidence>
<evidence type="ECO:0000256" key="7">
    <source>
        <dbReference type="ARBA" id="ARBA00025795"/>
    </source>
</evidence>
<reference evidence="10" key="1">
    <citation type="journal article" date="2021" name="Nat. Commun.">
        <title>Genetic determinants of endophytism in the Arabidopsis root mycobiome.</title>
        <authorList>
            <person name="Mesny F."/>
            <person name="Miyauchi S."/>
            <person name="Thiergart T."/>
            <person name="Pickel B."/>
            <person name="Atanasova L."/>
            <person name="Karlsson M."/>
            <person name="Huettel B."/>
            <person name="Barry K.W."/>
            <person name="Haridas S."/>
            <person name="Chen C."/>
            <person name="Bauer D."/>
            <person name="Andreopoulos W."/>
            <person name="Pangilinan J."/>
            <person name="LaButti K."/>
            <person name="Riley R."/>
            <person name="Lipzen A."/>
            <person name="Clum A."/>
            <person name="Drula E."/>
            <person name="Henrissat B."/>
            <person name="Kohler A."/>
            <person name="Grigoriev I.V."/>
            <person name="Martin F.M."/>
            <person name="Hacquard S."/>
        </authorList>
    </citation>
    <scope>NUCLEOTIDE SEQUENCE</scope>
    <source>
        <strain evidence="10">MPI-CAGE-CH-0235</strain>
    </source>
</reference>
<dbReference type="Proteomes" id="UP000813444">
    <property type="component" value="Unassembled WGS sequence"/>
</dbReference>
<evidence type="ECO:0000256" key="2">
    <source>
        <dbReference type="ARBA" id="ARBA00022559"/>
    </source>
</evidence>
<keyword evidence="3" id="KW-0349">Heme</keyword>
<name>A0A8K0SG31_9HYPO</name>
<dbReference type="OrthoDB" id="407298at2759"/>
<feature type="chain" id="PRO_5035479644" evidence="8">
    <location>
        <begin position="16"/>
        <end position="250"/>
    </location>
</feature>
<evidence type="ECO:0000256" key="4">
    <source>
        <dbReference type="ARBA" id="ARBA00022723"/>
    </source>
</evidence>
<comment type="cofactor">
    <cofactor evidence="1">
        <name>heme b</name>
        <dbReference type="ChEBI" id="CHEBI:60344"/>
    </cofactor>
</comment>
<dbReference type="Pfam" id="PF01328">
    <property type="entry name" value="Peroxidase_2"/>
    <property type="match status" value="1"/>
</dbReference>
<evidence type="ECO:0000256" key="3">
    <source>
        <dbReference type="ARBA" id="ARBA00022617"/>
    </source>
</evidence>
<dbReference type="EMBL" id="JAGPNK010000011">
    <property type="protein sequence ID" value="KAH7311341.1"/>
    <property type="molecule type" value="Genomic_DNA"/>
</dbReference>
<dbReference type="Gene3D" id="1.10.489.10">
    <property type="entry name" value="Chloroperoxidase-like"/>
    <property type="match status" value="1"/>
</dbReference>
<accession>A0A8K0SG31</accession>
<keyword evidence="5" id="KW-0560">Oxidoreductase</keyword>
<feature type="signal peptide" evidence="8">
    <location>
        <begin position="1"/>
        <end position="15"/>
    </location>
</feature>
<organism evidence="10 11">
    <name type="scientific">Stachybotrys elegans</name>
    <dbReference type="NCBI Taxonomy" id="80388"/>
    <lineage>
        <taxon>Eukaryota</taxon>
        <taxon>Fungi</taxon>
        <taxon>Dikarya</taxon>
        <taxon>Ascomycota</taxon>
        <taxon>Pezizomycotina</taxon>
        <taxon>Sordariomycetes</taxon>
        <taxon>Hypocreomycetidae</taxon>
        <taxon>Hypocreales</taxon>
        <taxon>Stachybotryaceae</taxon>
        <taxon>Stachybotrys</taxon>
    </lineage>
</organism>
<keyword evidence="4" id="KW-0479">Metal-binding</keyword>
<proteinExistence type="inferred from homology"/>
<dbReference type="PROSITE" id="PS51405">
    <property type="entry name" value="HEME_HALOPEROXIDASE"/>
    <property type="match status" value="1"/>
</dbReference>
<keyword evidence="6" id="KW-0408">Iron</keyword>
<keyword evidence="11" id="KW-1185">Reference proteome</keyword>
<dbReference type="SUPFAM" id="SSF47571">
    <property type="entry name" value="Cloroperoxidase"/>
    <property type="match status" value="1"/>
</dbReference>
<sequence>MRYSAFIFLVAPVIALPSVLEARSAPIRPWKPAGETDSRGPCPMLNTLANHGYINHSGRNITVENIADGIFAATNWSRDFGLIPGRGAFAVLGGKSAIDLEELNNRTAGIERPASLARADDSNTVIPARVQTVMDDSADPKYITVESFGRTRARLEAVSPLTPAQQNPARGEAAFVLMLTADGEVPESNSGFNYTTLKAFKDRAYMFLSQERLPVSLGWKPSQRLVQFADISPISAAIAAAQQAIVEEEI</sequence>
<dbReference type="GO" id="GO:0046872">
    <property type="term" value="F:metal ion binding"/>
    <property type="evidence" value="ECO:0007669"/>
    <property type="project" value="UniProtKB-KW"/>
</dbReference>
<evidence type="ECO:0000256" key="6">
    <source>
        <dbReference type="ARBA" id="ARBA00023004"/>
    </source>
</evidence>
<dbReference type="GO" id="GO:0004601">
    <property type="term" value="F:peroxidase activity"/>
    <property type="evidence" value="ECO:0007669"/>
    <property type="project" value="UniProtKB-KW"/>
</dbReference>
<comment type="caution">
    <text evidence="10">The sequence shown here is derived from an EMBL/GenBank/DDBJ whole genome shotgun (WGS) entry which is preliminary data.</text>
</comment>
<keyword evidence="8" id="KW-0732">Signal</keyword>